<dbReference type="EMBL" id="CADCVP010000043">
    <property type="protein sequence ID" value="CAA9474313.1"/>
    <property type="molecule type" value="Genomic_DNA"/>
</dbReference>
<reference evidence="2" key="1">
    <citation type="submission" date="2020-02" db="EMBL/GenBank/DDBJ databases">
        <authorList>
            <person name="Meier V. D."/>
        </authorList>
    </citation>
    <scope>NUCLEOTIDE SEQUENCE</scope>
    <source>
        <strain evidence="2">AVDCRST_MAG69</strain>
    </source>
</reference>
<keyword evidence="1" id="KW-0732">Signal</keyword>
<dbReference type="PANTHER" id="PTHR36507:SF1">
    <property type="entry name" value="BLL1555 PROTEIN"/>
    <property type="match status" value="1"/>
</dbReference>
<protein>
    <recommendedName>
        <fullName evidence="3">Blue (type 1) copper domain-containing protein</fullName>
    </recommendedName>
</protein>
<gene>
    <name evidence="2" type="ORF">AVDCRST_MAG69-308</name>
</gene>
<evidence type="ECO:0000313" key="2">
    <source>
        <dbReference type="EMBL" id="CAA9474313.1"/>
    </source>
</evidence>
<evidence type="ECO:0000256" key="1">
    <source>
        <dbReference type="SAM" id="SignalP"/>
    </source>
</evidence>
<dbReference type="SUPFAM" id="SSF49503">
    <property type="entry name" value="Cupredoxins"/>
    <property type="match status" value="1"/>
</dbReference>
<accession>A0A6J4RRG6</accession>
<sequence>MRRAATTWAVLAAVAWPAAAEAQEHGGGHGAHGEPPQATGAHVIAIANRAYSPARLTLLAGDSVTWRNDDFVTHDATGPAGLPASGPLMRGQRFSQTFADVGSHPYVCTFHAFMQGRIDVHAALLTAASSSVLTGEEIELHGRAAATSGPVVLEAQPAGAAGFTPVTTVTPDADGAFHAALRPSSSTTYRAVTTSGASPPVTVAVTSRLRVRLSARRTKRFTVLRVAAPGAGAATATIQLYSRERFSWIDRGHRRLDARGRAAFRLRSGLRYHARAVITRPDGGAILGVSARVKLPRRAASR</sequence>
<name>A0A6J4RRG6_9ACTN</name>
<proteinExistence type="predicted"/>
<dbReference type="InterPro" id="IPR052721">
    <property type="entry name" value="ET_Amicyanin"/>
</dbReference>
<dbReference type="PANTHER" id="PTHR36507">
    <property type="entry name" value="BLL1555 PROTEIN"/>
    <property type="match status" value="1"/>
</dbReference>
<organism evidence="2">
    <name type="scientific">uncultured Solirubrobacteraceae bacterium</name>
    <dbReference type="NCBI Taxonomy" id="1162706"/>
    <lineage>
        <taxon>Bacteria</taxon>
        <taxon>Bacillati</taxon>
        <taxon>Actinomycetota</taxon>
        <taxon>Thermoleophilia</taxon>
        <taxon>Solirubrobacterales</taxon>
        <taxon>Solirubrobacteraceae</taxon>
        <taxon>environmental samples</taxon>
    </lineage>
</organism>
<dbReference type="Gene3D" id="2.60.40.420">
    <property type="entry name" value="Cupredoxins - blue copper proteins"/>
    <property type="match status" value="1"/>
</dbReference>
<feature type="signal peptide" evidence="1">
    <location>
        <begin position="1"/>
        <end position="22"/>
    </location>
</feature>
<dbReference type="InterPro" id="IPR008972">
    <property type="entry name" value="Cupredoxin"/>
</dbReference>
<feature type="chain" id="PRO_5026675051" description="Blue (type 1) copper domain-containing protein" evidence="1">
    <location>
        <begin position="23"/>
        <end position="302"/>
    </location>
</feature>
<dbReference type="AlphaFoldDB" id="A0A6J4RRG6"/>
<evidence type="ECO:0008006" key="3">
    <source>
        <dbReference type="Google" id="ProtNLM"/>
    </source>
</evidence>